<keyword evidence="6 9" id="KW-0067">ATP-binding</keyword>
<comment type="catalytic activity">
    <reaction evidence="7">
        <text>L-threonyl-[protein] + ATP = O-phospho-L-threonyl-[protein] + ADP + H(+)</text>
        <dbReference type="Rhea" id="RHEA:46608"/>
        <dbReference type="Rhea" id="RHEA-COMP:11060"/>
        <dbReference type="Rhea" id="RHEA-COMP:11605"/>
        <dbReference type="ChEBI" id="CHEBI:15378"/>
        <dbReference type="ChEBI" id="CHEBI:30013"/>
        <dbReference type="ChEBI" id="CHEBI:30616"/>
        <dbReference type="ChEBI" id="CHEBI:61977"/>
        <dbReference type="ChEBI" id="CHEBI:456216"/>
        <dbReference type="EC" id="2.7.11.1"/>
    </reaction>
</comment>
<evidence type="ECO:0000313" key="13">
    <source>
        <dbReference type="EMBL" id="OEV33916.1"/>
    </source>
</evidence>
<dbReference type="InterPro" id="IPR000719">
    <property type="entry name" value="Prot_kinase_dom"/>
</dbReference>
<dbReference type="GO" id="GO:0045717">
    <property type="term" value="P:negative regulation of fatty acid biosynthetic process"/>
    <property type="evidence" value="ECO:0007669"/>
    <property type="project" value="UniProtKB-ARBA"/>
</dbReference>
<dbReference type="InterPro" id="IPR011009">
    <property type="entry name" value="Kinase-like_dom_sf"/>
</dbReference>
<accession>A0A8H9LSN3</accession>
<feature type="region of interest" description="Disordered" evidence="10">
    <location>
        <begin position="382"/>
        <end position="512"/>
    </location>
</feature>
<evidence type="ECO:0000256" key="2">
    <source>
        <dbReference type="ARBA" id="ARBA00022527"/>
    </source>
</evidence>
<dbReference type="PROSITE" id="PS00107">
    <property type="entry name" value="PROTEIN_KINASE_ATP"/>
    <property type="match status" value="1"/>
</dbReference>
<evidence type="ECO:0000256" key="10">
    <source>
        <dbReference type="SAM" id="MobiDB-lite"/>
    </source>
</evidence>
<gene>
    <name evidence="12" type="ORF">GCM10010502_27440</name>
    <name evidence="13" type="ORF">HS99_0010560</name>
</gene>
<reference evidence="12" key="1">
    <citation type="journal article" date="2014" name="Int. J. Syst. Evol. Microbiol.">
        <title>Complete genome sequence of Corynebacterium casei LMG S-19264T (=DSM 44701T), isolated from a smear-ripened cheese.</title>
        <authorList>
            <consortium name="US DOE Joint Genome Institute (JGI-PGF)"/>
            <person name="Walter F."/>
            <person name="Albersmeier A."/>
            <person name="Kalinowski J."/>
            <person name="Ruckert C."/>
        </authorList>
    </citation>
    <scope>NUCLEOTIDE SEQUENCE</scope>
    <source>
        <strain evidence="12">JCM 4434</strain>
    </source>
</reference>
<dbReference type="InterPro" id="IPR008271">
    <property type="entry name" value="Ser/Thr_kinase_AS"/>
</dbReference>
<dbReference type="Proteomes" id="UP000037395">
    <property type="component" value="Unassembled WGS sequence"/>
</dbReference>
<dbReference type="Proteomes" id="UP000610124">
    <property type="component" value="Unassembled WGS sequence"/>
</dbReference>
<dbReference type="GO" id="GO:0004674">
    <property type="term" value="F:protein serine/threonine kinase activity"/>
    <property type="evidence" value="ECO:0007669"/>
    <property type="project" value="UniProtKB-KW"/>
</dbReference>
<organism evidence="13 14">
    <name type="scientific">Kitasatospora aureofaciens</name>
    <name type="common">Streptomyces aureofaciens</name>
    <dbReference type="NCBI Taxonomy" id="1894"/>
    <lineage>
        <taxon>Bacteria</taxon>
        <taxon>Bacillati</taxon>
        <taxon>Actinomycetota</taxon>
        <taxon>Actinomycetes</taxon>
        <taxon>Kitasatosporales</taxon>
        <taxon>Streptomycetaceae</taxon>
        <taxon>Kitasatospora</taxon>
    </lineage>
</organism>
<evidence type="ECO:0000313" key="12">
    <source>
        <dbReference type="EMBL" id="GGU74163.1"/>
    </source>
</evidence>
<dbReference type="Pfam" id="PF00069">
    <property type="entry name" value="Pkinase"/>
    <property type="match status" value="1"/>
</dbReference>
<dbReference type="EMBL" id="BMUB01000005">
    <property type="protein sequence ID" value="GGU74163.1"/>
    <property type="molecule type" value="Genomic_DNA"/>
</dbReference>
<dbReference type="CDD" id="cd00161">
    <property type="entry name" value="beta-trefoil_Ricin-like"/>
    <property type="match status" value="1"/>
</dbReference>
<feature type="compositionally biased region" description="Gly residues" evidence="10">
    <location>
        <begin position="425"/>
        <end position="459"/>
    </location>
</feature>
<dbReference type="PROSITE" id="PS00108">
    <property type="entry name" value="PROTEIN_KINASE_ST"/>
    <property type="match status" value="1"/>
</dbReference>
<evidence type="ECO:0000256" key="4">
    <source>
        <dbReference type="ARBA" id="ARBA00022741"/>
    </source>
</evidence>
<feature type="compositionally biased region" description="Basic and acidic residues" evidence="10">
    <location>
        <begin position="316"/>
        <end position="328"/>
    </location>
</feature>
<feature type="region of interest" description="Disordered" evidence="10">
    <location>
        <begin position="298"/>
        <end position="330"/>
    </location>
</feature>
<dbReference type="FunFam" id="1.10.510.10:FF:000021">
    <property type="entry name" value="Serine/threonine protein kinase"/>
    <property type="match status" value="1"/>
</dbReference>
<sequence length="637" mass="63983">MLGGRYTLVEKIGGGGMGAVWRADDEVLARPVAVKILRADLFEDDTAVQRFRREAQLVAAIDHPGIVDVHDYGESGGGSSGHGDGGEDGDERCAYIVMDLIEGRPLDRVLKDDGPMSAERALGLLADALDALHAAHRRGIVHRDLKPSNLMVREDGGVVITDFGIARAVASTKLTAPYAIIGTAAYMSPEQASGEATGPASDLYSIGVVCYELLVGRVPYLGEGPLQVALKHVNQPVPELPETFPAAVRALVATALAKRPEDRFASAAGMAAAARVAIGLPGAPRRAVDSGTIDLRPGAGAVPAGAGTPGAPDQVVKADPRADTEPGGRRSRRALLLPIVVPVVISMGTATALLIDRSPGNSAAAVPPAAQPTVVVTVPAAPSTTTPAATTPASASAQPTDTPSGNPAADQPSGGQLPAPVTAQGGNGGNGAAQGHGGGASNGGSSGGSSGGSNGGSSGGQANQPAGGGGAANQPPGHPGNSTSQGGTSSGSPSGGNPPAPQSPARPASCGGDSWTRIVSVQYGLPIGMASDSLAASTPIVLGGASQYGWVVTPGNWYQYNACNANGPQLVQVFQSDAVTLSPGMTFLNNWTVQKTASGTYTLAAGQSCMTANGEGRNITMQTCTPGLKAQEWRFQQ</sequence>
<dbReference type="Gene3D" id="3.30.200.20">
    <property type="entry name" value="Phosphorylase Kinase, domain 1"/>
    <property type="match status" value="1"/>
</dbReference>
<evidence type="ECO:0000256" key="8">
    <source>
        <dbReference type="ARBA" id="ARBA00048679"/>
    </source>
</evidence>
<evidence type="ECO:0000256" key="6">
    <source>
        <dbReference type="ARBA" id="ARBA00022840"/>
    </source>
</evidence>
<protein>
    <recommendedName>
        <fullName evidence="1">non-specific serine/threonine protein kinase</fullName>
        <ecNumber evidence="1">2.7.11.1</ecNumber>
    </recommendedName>
</protein>
<dbReference type="PROSITE" id="PS50011">
    <property type="entry name" value="PROTEIN_KINASE_DOM"/>
    <property type="match status" value="1"/>
</dbReference>
<feature type="domain" description="Protein kinase" evidence="11">
    <location>
        <begin position="6"/>
        <end position="278"/>
    </location>
</feature>
<dbReference type="CDD" id="cd14014">
    <property type="entry name" value="STKc_PknB_like"/>
    <property type="match status" value="1"/>
</dbReference>
<evidence type="ECO:0000256" key="5">
    <source>
        <dbReference type="ARBA" id="ARBA00022777"/>
    </source>
</evidence>
<keyword evidence="4 9" id="KW-0547">Nucleotide-binding</keyword>
<dbReference type="PANTHER" id="PTHR43289">
    <property type="entry name" value="MITOGEN-ACTIVATED PROTEIN KINASE KINASE KINASE 20-RELATED"/>
    <property type="match status" value="1"/>
</dbReference>
<feature type="compositionally biased region" description="Low complexity" evidence="10">
    <location>
        <begin position="298"/>
        <end position="312"/>
    </location>
</feature>
<dbReference type="GO" id="GO:0005524">
    <property type="term" value="F:ATP binding"/>
    <property type="evidence" value="ECO:0007669"/>
    <property type="project" value="UniProtKB-UniRule"/>
</dbReference>
<dbReference type="SUPFAM" id="SSF56112">
    <property type="entry name" value="Protein kinase-like (PK-like)"/>
    <property type="match status" value="1"/>
</dbReference>
<dbReference type="EMBL" id="JPRF03000054">
    <property type="protein sequence ID" value="OEV33916.1"/>
    <property type="molecule type" value="Genomic_DNA"/>
</dbReference>
<dbReference type="PROSITE" id="PS50231">
    <property type="entry name" value="RICIN_B_LECTIN"/>
    <property type="match status" value="1"/>
</dbReference>
<evidence type="ECO:0000256" key="1">
    <source>
        <dbReference type="ARBA" id="ARBA00012513"/>
    </source>
</evidence>
<dbReference type="Gene3D" id="1.10.510.10">
    <property type="entry name" value="Transferase(Phosphotransferase) domain 1"/>
    <property type="match status" value="1"/>
</dbReference>
<comment type="catalytic activity">
    <reaction evidence="8">
        <text>L-seryl-[protein] + ATP = O-phospho-L-seryl-[protein] + ADP + H(+)</text>
        <dbReference type="Rhea" id="RHEA:17989"/>
        <dbReference type="Rhea" id="RHEA-COMP:9863"/>
        <dbReference type="Rhea" id="RHEA-COMP:11604"/>
        <dbReference type="ChEBI" id="CHEBI:15378"/>
        <dbReference type="ChEBI" id="CHEBI:29999"/>
        <dbReference type="ChEBI" id="CHEBI:30616"/>
        <dbReference type="ChEBI" id="CHEBI:83421"/>
        <dbReference type="ChEBI" id="CHEBI:456216"/>
        <dbReference type="EC" id="2.7.11.1"/>
    </reaction>
</comment>
<reference evidence="14" key="4">
    <citation type="submission" date="2016-08" db="EMBL/GenBank/DDBJ databases">
        <title>Sequencing, assembly and comparative genomics of S. aureofaciens ATCC 10762.</title>
        <authorList>
            <person name="Gradnigo J.S."/>
            <person name="Johnson N."/>
            <person name="Somerville G.A."/>
        </authorList>
    </citation>
    <scope>NUCLEOTIDE SEQUENCE [LARGE SCALE GENOMIC DNA]</scope>
    <source>
        <strain evidence="14">ATCC 10762 / DSM 40127 / CCM 3239 / JCM 4008 / LMG 5968 / NBRC 12843 / NCIMB 8234 / A-377</strain>
    </source>
</reference>
<dbReference type="InterPro" id="IPR017441">
    <property type="entry name" value="Protein_kinase_ATP_BS"/>
</dbReference>
<dbReference type="EC" id="2.7.11.1" evidence="1"/>
<feature type="compositionally biased region" description="Low complexity" evidence="10">
    <location>
        <begin position="382"/>
        <end position="404"/>
    </location>
</feature>
<comment type="caution">
    <text evidence="13">The sequence shown here is derived from an EMBL/GenBank/DDBJ whole genome shotgun (WGS) entry which is preliminary data.</text>
</comment>
<name>A0A1E7MZQ4_KITAU</name>
<dbReference type="FunFam" id="3.30.200.20:FF:000035">
    <property type="entry name" value="Serine/threonine protein kinase Stk1"/>
    <property type="match status" value="1"/>
</dbReference>
<proteinExistence type="predicted"/>
<evidence type="ECO:0000256" key="3">
    <source>
        <dbReference type="ARBA" id="ARBA00022679"/>
    </source>
</evidence>
<dbReference type="PANTHER" id="PTHR43289:SF6">
    <property type="entry name" value="SERINE_THREONINE-PROTEIN KINASE NEKL-3"/>
    <property type="match status" value="1"/>
</dbReference>
<reference evidence="12" key="5">
    <citation type="submission" date="2020-09" db="EMBL/GenBank/DDBJ databases">
        <authorList>
            <person name="Sun Q."/>
            <person name="Ohkuma M."/>
        </authorList>
    </citation>
    <scope>NUCLEOTIDE SEQUENCE</scope>
    <source>
        <strain evidence="12">JCM 4434</strain>
    </source>
</reference>
<evidence type="ECO:0000313" key="14">
    <source>
        <dbReference type="Proteomes" id="UP000037395"/>
    </source>
</evidence>
<accession>A0A1E7MZQ4</accession>
<feature type="binding site" evidence="9">
    <location>
        <position position="35"/>
    </location>
    <ligand>
        <name>ATP</name>
        <dbReference type="ChEBI" id="CHEBI:30616"/>
    </ligand>
</feature>
<feature type="compositionally biased region" description="Low complexity" evidence="10">
    <location>
        <begin position="472"/>
        <end position="495"/>
    </location>
</feature>
<dbReference type="AlphaFoldDB" id="A0A1E7MZQ4"/>
<keyword evidence="3" id="KW-0808">Transferase</keyword>
<reference evidence="13 14" key="2">
    <citation type="submission" date="2014-07" db="EMBL/GenBank/DDBJ databases">
        <authorList>
            <person name="Zhang J.E."/>
            <person name="Yang H."/>
            <person name="Guo J."/>
            <person name="Deng Z."/>
            <person name="Luo H."/>
            <person name="Luo M."/>
            <person name="Zhao B."/>
        </authorList>
    </citation>
    <scope>NUCLEOTIDE SEQUENCE [LARGE SCALE GENOMIC DNA]</scope>
    <source>
        <strain evidence="13">ATCC 10762</strain>
        <strain evidence="14">ATCC 10762 / DSM 40127 / CCM 3239 / JCM 4008 / LMG 5968 / NBRC 12843 / NCIMB 8234 / A-377</strain>
    </source>
</reference>
<evidence type="ECO:0000259" key="11">
    <source>
        <dbReference type="PROSITE" id="PS50011"/>
    </source>
</evidence>
<reference evidence="13" key="3">
    <citation type="submission" date="2016-08" db="EMBL/GenBank/DDBJ databases">
        <title>Sequencing, Assembly and Comparative Genomics of S. aureofaciens ATCC 10762.</title>
        <authorList>
            <person name="Gradnigo J.S."/>
            <person name="Johnson N."/>
            <person name="Somerville G.A."/>
        </authorList>
    </citation>
    <scope>NUCLEOTIDE SEQUENCE [LARGE SCALE GENOMIC DNA]</scope>
    <source>
        <strain evidence="13">ATCC 10762</strain>
    </source>
</reference>
<evidence type="ECO:0000256" key="7">
    <source>
        <dbReference type="ARBA" id="ARBA00047899"/>
    </source>
</evidence>
<dbReference type="SMART" id="SM00220">
    <property type="entry name" value="S_TKc"/>
    <property type="match status" value="1"/>
</dbReference>
<keyword evidence="2" id="KW-0723">Serine/threonine-protein kinase</keyword>
<keyword evidence="14" id="KW-1185">Reference proteome</keyword>
<keyword evidence="5" id="KW-0418">Kinase</keyword>
<evidence type="ECO:0000256" key="9">
    <source>
        <dbReference type="PROSITE-ProRule" id="PRU10141"/>
    </source>
</evidence>